<dbReference type="InterPro" id="IPR000073">
    <property type="entry name" value="AB_hydrolase_1"/>
</dbReference>
<sequence>MNLFYRESGEGEPLIVLHGLFGSSDNWMPQTKILSEKYRVFLVDQRNHGQSPHADEWNYEVMVEDLKAFIEEYDIKNPNILGHSMGGKVAMLFAVKYPELINKLIVVDISPRYYPVHHHSILAGLHSLDLSEIKSRGQADKALAQYVSELGVRQFLLKNLSRTSDGFEWKINLDVISNNIEEVGKALPEGSSCETPTLFIGGTLSDYILEKDQEEIPTIFSDVRIEMVEGANHWVQAVKPQELITLVTEFIG</sequence>
<keyword evidence="1" id="KW-0378">Hydrolase</keyword>
<dbReference type="AlphaFoldDB" id="A0A315ZGQ2"/>
<evidence type="ECO:0000313" key="4">
    <source>
        <dbReference type="Proteomes" id="UP000245535"/>
    </source>
</evidence>
<reference evidence="3 4" key="1">
    <citation type="submission" date="2018-03" db="EMBL/GenBank/DDBJ databases">
        <title>Genomic Encyclopedia of Archaeal and Bacterial Type Strains, Phase II (KMG-II): from individual species to whole genera.</title>
        <authorList>
            <person name="Goeker M."/>
        </authorList>
    </citation>
    <scope>NUCLEOTIDE SEQUENCE [LARGE SCALE GENOMIC DNA]</scope>
    <source>
        <strain evidence="3 4">DSM 28229</strain>
    </source>
</reference>
<dbReference type="PRINTS" id="PR00111">
    <property type="entry name" value="ABHYDROLASE"/>
</dbReference>
<evidence type="ECO:0000256" key="1">
    <source>
        <dbReference type="ARBA" id="ARBA00022801"/>
    </source>
</evidence>
<feature type="domain" description="AB hydrolase-1" evidence="2">
    <location>
        <begin position="13"/>
        <end position="109"/>
    </location>
</feature>
<dbReference type="PANTHER" id="PTHR46118:SF4">
    <property type="entry name" value="PROTEIN ABHD11"/>
    <property type="match status" value="1"/>
</dbReference>
<dbReference type="Proteomes" id="UP000245535">
    <property type="component" value="Unassembled WGS sequence"/>
</dbReference>
<dbReference type="EMBL" id="QGDO01000001">
    <property type="protein sequence ID" value="PWJ44766.1"/>
    <property type="molecule type" value="Genomic_DNA"/>
</dbReference>
<evidence type="ECO:0000259" key="2">
    <source>
        <dbReference type="Pfam" id="PF00561"/>
    </source>
</evidence>
<proteinExistence type="predicted"/>
<name>A0A315ZGQ2_SEDFL</name>
<dbReference type="Pfam" id="PF00561">
    <property type="entry name" value="Abhydrolase_1"/>
    <property type="match status" value="1"/>
</dbReference>
<dbReference type="SUPFAM" id="SSF53474">
    <property type="entry name" value="alpha/beta-Hydrolases"/>
    <property type="match status" value="1"/>
</dbReference>
<organism evidence="3 4">
    <name type="scientific">Sediminitomix flava</name>
    <dbReference type="NCBI Taxonomy" id="379075"/>
    <lineage>
        <taxon>Bacteria</taxon>
        <taxon>Pseudomonadati</taxon>
        <taxon>Bacteroidota</taxon>
        <taxon>Cytophagia</taxon>
        <taxon>Cytophagales</taxon>
        <taxon>Flammeovirgaceae</taxon>
        <taxon>Sediminitomix</taxon>
    </lineage>
</organism>
<dbReference type="Gene3D" id="3.40.50.1820">
    <property type="entry name" value="alpha/beta hydrolase"/>
    <property type="match status" value="1"/>
</dbReference>
<gene>
    <name evidence="3" type="ORF">BC781_1011137</name>
</gene>
<dbReference type="GO" id="GO:0016787">
    <property type="term" value="F:hydrolase activity"/>
    <property type="evidence" value="ECO:0007669"/>
    <property type="project" value="UniProtKB-KW"/>
</dbReference>
<dbReference type="InterPro" id="IPR029058">
    <property type="entry name" value="AB_hydrolase_fold"/>
</dbReference>
<evidence type="ECO:0000313" key="3">
    <source>
        <dbReference type="EMBL" id="PWJ44766.1"/>
    </source>
</evidence>
<dbReference type="RefSeq" id="WP_109616237.1">
    <property type="nucleotide sequence ID" value="NZ_QGDO01000001.1"/>
</dbReference>
<comment type="caution">
    <text evidence="3">The sequence shown here is derived from an EMBL/GenBank/DDBJ whole genome shotgun (WGS) entry which is preliminary data.</text>
</comment>
<keyword evidence="4" id="KW-1185">Reference proteome</keyword>
<dbReference type="PANTHER" id="PTHR46118">
    <property type="entry name" value="PROTEIN ABHD11"/>
    <property type="match status" value="1"/>
</dbReference>
<protein>
    <submittedName>
        <fullName evidence="3">Pimeloyl-ACP methyl ester carboxylesterase</fullName>
    </submittedName>
</protein>
<dbReference type="OrthoDB" id="9808398at2"/>
<accession>A0A315ZGQ2</accession>